<dbReference type="SMART" id="SM00465">
    <property type="entry name" value="GIYc"/>
    <property type="match status" value="1"/>
</dbReference>
<sequence>MFAIFVYVFQQSLDDLGTPLYEVTFCVLDFETTGGRRDTDMITEVGAVKYQGGQQIGTFQTLVDPGRAIPPQITVLTGITTAMVCRAPKIEQVLPSLLEFVGDSVIVGHNVGFDLAFLNAALRRSGRTHWEGCKVDTLALARRLIRHEVPNHKLRTLAKYFRLAHQPNHRALDDAQATADLLHQLLEQASALGVLGLDDLQQLPKIQHHPQATKLRLTEDLPRSPGVYRFIDRRGEVLYVGKATNLRARVRSYFSSDRRRKVDQLLRETQRVDYTVCRAPLQAEVLEVRLIHQLRPRFNRRAKNWPKYAYVKLTLGERFPRLSIVSESRDDGAFYLGPVSSRKVARDIADAIESVIPLRRCTQRVTGRNVAGQCVAAQIGASLCPCSGEVTEQSYNDVVEDALEALIRRPERLLEPLRDRMIELANQQRFEEAADVRRRAAALSNALRRAYQLDSIRSAGRMVVEGPGIGVTTLEEGRLAEKWAEHEGTDVRPCQVTGITGKDEVDELRCVANWLDSQAHELRLVYCDRPLSSRYPGLDDFRIRSTQPVRQGC</sequence>
<dbReference type="PANTHER" id="PTHR30562">
    <property type="entry name" value="UVRC/OXIDOREDUCTASE"/>
    <property type="match status" value="1"/>
</dbReference>
<dbReference type="GO" id="GO:0006289">
    <property type="term" value="P:nucleotide-excision repair"/>
    <property type="evidence" value="ECO:0007669"/>
    <property type="project" value="InterPro"/>
</dbReference>
<dbReference type="GO" id="GO:0003887">
    <property type="term" value="F:DNA-directed DNA polymerase activity"/>
    <property type="evidence" value="ECO:0007669"/>
    <property type="project" value="InterPro"/>
</dbReference>
<dbReference type="PROSITE" id="PS50164">
    <property type="entry name" value="GIY_YIG"/>
    <property type="match status" value="1"/>
</dbReference>
<proteinExistence type="predicted"/>
<dbReference type="InterPro" id="IPR050066">
    <property type="entry name" value="UvrABC_protein_C"/>
</dbReference>
<dbReference type="PANTHER" id="PTHR30562:SF1">
    <property type="entry name" value="UVRABC SYSTEM PROTEIN C"/>
    <property type="match status" value="1"/>
</dbReference>
<dbReference type="AlphaFoldDB" id="A0A381Q9C3"/>
<dbReference type="InterPro" id="IPR047296">
    <property type="entry name" value="GIY-YIG_UvrC_Cho"/>
</dbReference>
<organism evidence="3">
    <name type="scientific">marine metagenome</name>
    <dbReference type="NCBI Taxonomy" id="408172"/>
    <lineage>
        <taxon>unclassified sequences</taxon>
        <taxon>metagenomes</taxon>
        <taxon>ecological metagenomes</taxon>
    </lineage>
</organism>
<dbReference type="InterPro" id="IPR035901">
    <property type="entry name" value="GIY-YIG_endonuc_sf"/>
</dbReference>
<name>A0A381Q9C3_9ZZZZ</name>
<reference evidence="3" key="1">
    <citation type="submission" date="2018-05" db="EMBL/GenBank/DDBJ databases">
        <authorList>
            <person name="Lanie J.A."/>
            <person name="Ng W.-L."/>
            <person name="Kazmierczak K.M."/>
            <person name="Andrzejewski T.M."/>
            <person name="Davidsen T.M."/>
            <person name="Wayne K.J."/>
            <person name="Tettelin H."/>
            <person name="Glass J.I."/>
            <person name="Rusch D."/>
            <person name="Podicherti R."/>
            <person name="Tsui H.-C.T."/>
            <person name="Winkler M.E."/>
        </authorList>
    </citation>
    <scope>NUCLEOTIDE SEQUENCE</scope>
</reference>
<dbReference type="SMART" id="SM00479">
    <property type="entry name" value="EXOIII"/>
    <property type="match status" value="1"/>
</dbReference>
<feature type="domain" description="GIY-YIG" evidence="2">
    <location>
        <begin position="223"/>
        <end position="300"/>
    </location>
</feature>
<dbReference type="NCBIfam" id="NF005907">
    <property type="entry name" value="PRK07883.1-5"/>
    <property type="match status" value="1"/>
</dbReference>
<dbReference type="FunFam" id="3.30.420.10:FF:000045">
    <property type="entry name" value="3'-5' exonuclease DinG"/>
    <property type="match status" value="1"/>
</dbReference>
<dbReference type="InterPro" id="IPR000305">
    <property type="entry name" value="GIY-YIG_endonuc"/>
</dbReference>
<dbReference type="SUPFAM" id="SSF46600">
    <property type="entry name" value="C-terminal UvrC-binding domain of UvrB"/>
    <property type="match status" value="1"/>
</dbReference>
<dbReference type="PROSITE" id="PS50151">
    <property type="entry name" value="UVR"/>
    <property type="match status" value="1"/>
</dbReference>
<accession>A0A381Q9C3</accession>
<dbReference type="InterPro" id="IPR006054">
    <property type="entry name" value="DnaQ"/>
</dbReference>
<protein>
    <recommendedName>
        <fullName evidence="4">GIY-YIG domain-containing protein</fullName>
    </recommendedName>
</protein>
<dbReference type="SUPFAM" id="SSF53098">
    <property type="entry name" value="Ribonuclease H-like"/>
    <property type="match status" value="1"/>
</dbReference>
<dbReference type="InterPro" id="IPR012337">
    <property type="entry name" value="RNaseH-like_sf"/>
</dbReference>
<dbReference type="InterPro" id="IPR036876">
    <property type="entry name" value="UVR_dom_sf"/>
</dbReference>
<dbReference type="SUPFAM" id="SSF82771">
    <property type="entry name" value="GIY-YIG endonuclease"/>
    <property type="match status" value="1"/>
</dbReference>
<dbReference type="Gene3D" id="3.30.420.10">
    <property type="entry name" value="Ribonuclease H-like superfamily/Ribonuclease H"/>
    <property type="match status" value="1"/>
</dbReference>
<evidence type="ECO:0008006" key="4">
    <source>
        <dbReference type="Google" id="ProtNLM"/>
    </source>
</evidence>
<dbReference type="NCBIfam" id="TIGR00573">
    <property type="entry name" value="dnaq"/>
    <property type="match status" value="1"/>
</dbReference>
<dbReference type="CDD" id="cd10434">
    <property type="entry name" value="GIY-YIG_UvrC_Cho"/>
    <property type="match status" value="1"/>
</dbReference>
<gene>
    <name evidence="3" type="ORF">METZ01_LOCUS28770</name>
</gene>
<dbReference type="InterPro" id="IPR013520">
    <property type="entry name" value="Ribonucl_H"/>
</dbReference>
<dbReference type="InterPro" id="IPR001943">
    <property type="entry name" value="UVR_dom"/>
</dbReference>
<feature type="domain" description="UVR" evidence="1">
    <location>
        <begin position="411"/>
        <end position="446"/>
    </location>
</feature>
<dbReference type="Gene3D" id="3.40.1440.10">
    <property type="entry name" value="GIY-YIG endonuclease"/>
    <property type="match status" value="1"/>
</dbReference>
<evidence type="ECO:0000259" key="2">
    <source>
        <dbReference type="PROSITE" id="PS50164"/>
    </source>
</evidence>
<dbReference type="CDD" id="cd06127">
    <property type="entry name" value="DEDDh"/>
    <property type="match status" value="1"/>
</dbReference>
<evidence type="ECO:0000313" key="3">
    <source>
        <dbReference type="EMBL" id="SUZ75916.1"/>
    </source>
</evidence>
<dbReference type="GO" id="GO:0009380">
    <property type="term" value="C:excinuclease repair complex"/>
    <property type="evidence" value="ECO:0007669"/>
    <property type="project" value="TreeGrafter"/>
</dbReference>
<dbReference type="Pfam" id="PF01541">
    <property type="entry name" value="GIY-YIG"/>
    <property type="match status" value="1"/>
</dbReference>
<dbReference type="EMBL" id="UINC01001261">
    <property type="protein sequence ID" value="SUZ75916.1"/>
    <property type="molecule type" value="Genomic_DNA"/>
</dbReference>
<dbReference type="GO" id="GO:0006260">
    <property type="term" value="P:DNA replication"/>
    <property type="evidence" value="ECO:0007669"/>
    <property type="project" value="InterPro"/>
</dbReference>
<dbReference type="InterPro" id="IPR036397">
    <property type="entry name" value="RNaseH_sf"/>
</dbReference>
<dbReference type="GO" id="GO:0003677">
    <property type="term" value="F:DNA binding"/>
    <property type="evidence" value="ECO:0007669"/>
    <property type="project" value="InterPro"/>
</dbReference>
<dbReference type="Pfam" id="PF00929">
    <property type="entry name" value="RNase_T"/>
    <property type="match status" value="1"/>
</dbReference>
<evidence type="ECO:0000259" key="1">
    <source>
        <dbReference type="PROSITE" id="PS50151"/>
    </source>
</evidence>